<keyword evidence="1 2" id="KW-0238">DNA-binding</keyword>
<dbReference type="PANTHER" id="PTHR46797:SF1">
    <property type="entry name" value="METHYLPHOSPHONATE SYNTHASE"/>
    <property type="match status" value="1"/>
</dbReference>
<dbReference type="SUPFAM" id="SSF47413">
    <property type="entry name" value="lambda repressor-like DNA-binding domains"/>
    <property type="match status" value="1"/>
</dbReference>
<keyword evidence="3" id="KW-1185">Reference proteome</keyword>
<dbReference type="InterPro" id="IPR050807">
    <property type="entry name" value="TransReg_Diox_bact_type"/>
</dbReference>
<dbReference type="Gene3D" id="1.10.260.40">
    <property type="entry name" value="lambda repressor-like DNA-binding domains"/>
    <property type="match status" value="1"/>
</dbReference>
<geneLocation type="plasmid" evidence="2 3">
    <name>pSCL4</name>
</geneLocation>
<dbReference type="InterPro" id="IPR010982">
    <property type="entry name" value="Lambda_DNA-bd_dom_sf"/>
</dbReference>
<dbReference type="PANTHER" id="PTHR46797">
    <property type="entry name" value="HTH-TYPE TRANSCRIPTIONAL REGULATOR"/>
    <property type="match status" value="1"/>
</dbReference>
<sequence>MANATGRKLKEVRKRRGLSQRDLAKASGVSLSLIRKLEQGDYGTPMLETLRKLASVLDIPTMCLVGEDREDRATPMTTDLWQNVRETLEHPGEVDGRLGEDEPTVAGVQRAFKEAAPLFDNDQYAELAAVLPPLLRDADALGTDGRSVRTRLLQLAGNLMVQTRQYGAADIALARAIEESDDQLEAAATVCTQCWLLVRQGKLDTALELAVQWADDTEPRLSRATRSELSTWGLLCIWISAAAVRNNDKETAADALRLAQAAAVTLGREHPGAGFSGSFGPRTVHLKRTESYGILDQPDVVLRLAERTPVTALRPSSDRNRHMLDIAHAHAKKGQFTDSFERLEQLRYASPEWLPHQQYARDIFTVVLNGRRTLTPEMRTMADFLKLPF</sequence>
<accession>B5GN70</accession>
<dbReference type="Pfam" id="PF01381">
    <property type="entry name" value="HTH_3"/>
    <property type="match status" value="1"/>
</dbReference>
<dbReference type="GO" id="GO:0003700">
    <property type="term" value="F:DNA-binding transcription factor activity"/>
    <property type="evidence" value="ECO:0007669"/>
    <property type="project" value="TreeGrafter"/>
</dbReference>
<dbReference type="CDD" id="cd00093">
    <property type="entry name" value="HTH_XRE"/>
    <property type="match status" value="1"/>
</dbReference>
<evidence type="ECO:0000313" key="2">
    <source>
        <dbReference type="EMBL" id="EFG04245.2"/>
    </source>
</evidence>
<dbReference type="GO" id="GO:0003677">
    <property type="term" value="F:DNA binding"/>
    <property type="evidence" value="ECO:0007669"/>
    <property type="project" value="UniProtKB-KW"/>
</dbReference>
<organism evidence="2 3">
    <name type="scientific">Streptomyces clavuligerus</name>
    <dbReference type="NCBI Taxonomy" id="1901"/>
    <lineage>
        <taxon>Bacteria</taxon>
        <taxon>Bacillati</taxon>
        <taxon>Actinomycetota</taxon>
        <taxon>Actinomycetes</taxon>
        <taxon>Kitasatosporales</taxon>
        <taxon>Streptomycetaceae</taxon>
        <taxon>Streptomyces</taxon>
    </lineage>
</organism>
<evidence type="ECO:0000256" key="1">
    <source>
        <dbReference type="ARBA" id="ARBA00023125"/>
    </source>
</evidence>
<gene>
    <name evidence="2" type="ORF">SCLAV_p0758</name>
</gene>
<dbReference type="Proteomes" id="UP000002357">
    <property type="component" value="Plasmid pSCL4"/>
</dbReference>
<evidence type="ECO:0000313" key="3">
    <source>
        <dbReference type="Proteomes" id="UP000002357"/>
    </source>
</evidence>
<dbReference type="GeneID" id="93733871"/>
<reference evidence="2 3" key="1">
    <citation type="journal article" date="2010" name="Genome Biol. Evol.">
        <title>The sequence of a 1.8-mb bacterial linear plasmid reveals a rich evolutionary reservoir of secondary metabolic pathways.</title>
        <authorList>
            <person name="Medema M.H."/>
            <person name="Trefzer A."/>
            <person name="Kovalchuk A."/>
            <person name="van den Berg M."/>
            <person name="Mueller U."/>
            <person name="Heijne W."/>
            <person name="Wu L."/>
            <person name="Alam M.T."/>
            <person name="Ronning C.M."/>
            <person name="Nierman W.C."/>
            <person name="Bovenberg R.A.L."/>
            <person name="Breitling R."/>
            <person name="Takano E."/>
        </authorList>
    </citation>
    <scope>NUCLEOTIDE SEQUENCE [LARGE SCALE GENOMIC DNA]</scope>
    <source>
        <strain evidence="3">ATCC 27064 / DSM 738 / JCM 4710 / NBRC 13307 / NCIMB 12785 / NRRL 3585 / VKM Ac-602</strain>
        <plasmid evidence="2">pSCL4</plasmid>
    </source>
</reference>
<dbReference type="AlphaFoldDB" id="B5GN70"/>
<dbReference type="eggNOG" id="COG3655">
    <property type="taxonomic scope" value="Bacteria"/>
</dbReference>
<dbReference type="SMART" id="SM00530">
    <property type="entry name" value="HTH_XRE"/>
    <property type="match status" value="1"/>
</dbReference>
<proteinExistence type="predicted"/>
<keyword evidence="2" id="KW-0614">Plasmid</keyword>
<dbReference type="InterPro" id="IPR001387">
    <property type="entry name" value="Cro/C1-type_HTH"/>
</dbReference>
<protein>
    <submittedName>
        <fullName evidence="2">Putative DNA-binding protein</fullName>
    </submittedName>
</protein>
<dbReference type="RefSeq" id="WP_003953189.1">
    <property type="nucleotide sequence ID" value="NZ_CM000914.1"/>
</dbReference>
<dbReference type="GO" id="GO:0005829">
    <property type="term" value="C:cytosol"/>
    <property type="evidence" value="ECO:0007669"/>
    <property type="project" value="TreeGrafter"/>
</dbReference>
<dbReference type="OrthoDB" id="3210663at2"/>
<dbReference type="KEGG" id="sclf:BB341_28015"/>
<name>B5GN70_STRCL</name>
<dbReference type="EMBL" id="CM000914">
    <property type="protein sequence ID" value="EFG04245.2"/>
    <property type="molecule type" value="Genomic_DNA"/>
</dbReference>
<dbReference type="PROSITE" id="PS50943">
    <property type="entry name" value="HTH_CROC1"/>
    <property type="match status" value="1"/>
</dbReference>